<accession>A0A5A9GKX0</accession>
<evidence type="ECO:0000313" key="2">
    <source>
        <dbReference type="Proteomes" id="UP000324927"/>
    </source>
</evidence>
<reference evidence="1 2" key="1">
    <citation type="submission" date="2019-08" db="EMBL/GenBank/DDBJ databases">
        <authorList>
            <person name="Grouzdev D."/>
            <person name="Tikhonova E."/>
            <person name="Kravchenko I."/>
        </authorList>
    </citation>
    <scope>NUCLEOTIDE SEQUENCE [LARGE SCALE GENOMIC DNA]</scope>
    <source>
        <strain evidence="1 2">59b</strain>
    </source>
</reference>
<evidence type="ECO:0000313" key="1">
    <source>
        <dbReference type="EMBL" id="KAA0594977.1"/>
    </source>
</evidence>
<dbReference type="Proteomes" id="UP000324927">
    <property type="component" value="Unassembled WGS sequence"/>
</dbReference>
<protein>
    <submittedName>
        <fullName evidence="1">Uncharacterized protein</fullName>
    </submittedName>
</protein>
<gene>
    <name evidence="1" type="ORF">FZ942_19480</name>
</gene>
<dbReference type="AlphaFoldDB" id="A0A5A9GKX0"/>
<dbReference type="EMBL" id="VTTN01000007">
    <property type="protein sequence ID" value="KAA0594977.1"/>
    <property type="molecule type" value="Genomic_DNA"/>
</dbReference>
<proteinExistence type="predicted"/>
<keyword evidence="2" id="KW-1185">Reference proteome</keyword>
<sequence>METLVAATKLNGQIMGLGNELGMIQESYLAGPLLVDGMHDPIHGWIHGRRIRPCRTETA</sequence>
<dbReference type="OrthoDB" id="9782972at2"/>
<organism evidence="1 2">
    <name type="scientific">Azospirillum lipoferum</name>
    <dbReference type="NCBI Taxonomy" id="193"/>
    <lineage>
        <taxon>Bacteria</taxon>
        <taxon>Pseudomonadati</taxon>
        <taxon>Pseudomonadota</taxon>
        <taxon>Alphaproteobacteria</taxon>
        <taxon>Rhodospirillales</taxon>
        <taxon>Azospirillaceae</taxon>
        <taxon>Azospirillum</taxon>
    </lineage>
</organism>
<comment type="caution">
    <text evidence="1">The sequence shown here is derived from an EMBL/GenBank/DDBJ whole genome shotgun (WGS) entry which is preliminary data.</text>
</comment>
<name>A0A5A9GKX0_AZOLI</name>